<dbReference type="SUPFAM" id="SSF48452">
    <property type="entry name" value="TPR-like"/>
    <property type="match status" value="1"/>
</dbReference>
<evidence type="ECO:0000313" key="1">
    <source>
        <dbReference type="EMBL" id="KAL3123641.1"/>
    </source>
</evidence>
<accession>A0ABD2M880</accession>
<dbReference type="Gene3D" id="1.25.40.10">
    <property type="entry name" value="Tetratricopeptide repeat domain"/>
    <property type="match status" value="1"/>
</dbReference>
<name>A0ABD2M880_9BILA</name>
<dbReference type="PANTHER" id="PTHR31859">
    <property type="entry name" value="TETRATRICOPEPTIDE REPEAT PROTEIN 39 FAMILY MEMBER"/>
    <property type="match status" value="1"/>
</dbReference>
<evidence type="ECO:0000313" key="2">
    <source>
        <dbReference type="Proteomes" id="UP001620626"/>
    </source>
</evidence>
<reference evidence="1 2" key="1">
    <citation type="submission" date="2024-10" db="EMBL/GenBank/DDBJ databases">
        <authorList>
            <person name="Kim D."/>
        </authorList>
    </citation>
    <scope>NUCLEOTIDE SEQUENCE [LARGE SCALE GENOMIC DNA]</scope>
    <source>
        <strain evidence="1">BH-2024</strain>
    </source>
</reference>
<dbReference type="Proteomes" id="UP001620626">
    <property type="component" value="Unassembled WGS sequence"/>
</dbReference>
<evidence type="ECO:0008006" key="3">
    <source>
        <dbReference type="Google" id="ProtNLM"/>
    </source>
</evidence>
<protein>
    <recommendedName>
        <fullName evidence="3">Tetratricopeptide repeat protein 39B</fullName>
    </recommendedName>
</protein>
<proteinExistence type="predicted"/>
<gene>
    <name evidence="1" type="ORF">niasHT_005669</name>
</gene>
<comment type="caution">
    <text evidence="1">The sequence shown here is derived from an EMBL/GenBank/DDBJ whole genome shotgun (WGS) entry which is preliminary data.</text>
</comment>
<keyword evidence="2" id="KW-1185">Reference proteome</keyword>
<organism evidence="1 2">
    <name type="scientific">Heterodera trifolii</name>
    <dbReference type="NCBI Taxonomy" id="157864"/>
    <lineage>
        <taxon>Eukaryota</taxon>
        <taxon>Metazoa</taxon>
        <taxon>Ecdysozoa</taxon>
        <taxon>Nematoda</taxon>
        <taxon>Chromadorea</taxon>
        <taxon>Rhabditida</taxon>
        <taxon>Tylenchina</taxon>
        <taxon>Tylenchomorpha</taxon>
        <taxon>Tylenchoidea</taxon>
        <taxon>Heteroderidae</taxon>
        <taxon>Heteroderinae</taxon>
        <taxon>Heterodera</taxon>
    </lineage>
</organism>
<dbReference type="PANTHER" id="PTHR31859:SF9">
    <property type="entry name" value="TETRATRICOPEPTIDE REPEAT PROTEIN 39B"/>
    <property type="match status" value="1"/>
</dbReference>
<dbReference type="InterPro" id="IPR011990">
    <property type="entry name" value="TPR-like_helical_dom_sf"/>
</dbReference>
<dbReference type="EMBL" id="JBICBT010000092">
    <property type="protein sequence ID" value="KAL3123641.1"/>
    <property type="molecule type" value="Genomic_DNA"/>
</dbReference>
<dbReference type="Pfam" id="PF10300">
    <property type="entry name" value="Iml2-TPR_39"/>
    <property type="match status" value="1"/>
</dbReference>
<dbReference type="AlphaFoldDB" id="A0ABD2M880"/>
<sequence>MSVRETDAAVRLFLGNHFLAAERRMAAHADESFYHSLGHATLLFIKAMMSFEKTDMERAMDAVRRGCALVEQFRPKNSLAESFLSFINPSRAQREITDEEMHAELCYAELLVIRALLTFFIDESLSGFIKGAFRIRMCYQSFKECHRMLRSIPLCHLSSCPSSNPSLRRQFEAGIRAGFGLFNVMLSAMPTRVSALLQLVGFSGDRDFGMSELVSSASMADTLRAPLAAMVLISYQLFLAHLLDGCPPDLALCSQLLTPLVRQFPNGAVVLFLRARFHLVNGELDRAIQLNNRSIQSQNVYKQFQHICHWELVTIHMVLMHWNRAAWHAKKLLEENRWSKCVYTYLLAILVNADRTAQKRQQAVRQLMQKVASLRRRIAGRSIPMEKFCEQRANKCLRDDGEMFLPQFEFLYFCNGFTVLDRAPHILRPLLAHVDAEWSRWRGDERTPRLDSDALVETRAMYAFVRGLCMRALGEHEKARHCFMATIENHTEILTAKLSVLLASGAFVHLLPNAFCELALLQLGEAEPNLCETEALLTRALAFKSYALETRLHFRIHNILERVGRMAPK</sequence>
<dbReference type="InterPro" id="IPR019412">
    <property type="entry name" value="IML2/TPR_39"/>
</dbReference>